<dbReference type="AlphaFoldDB" id="A0A512NGC3"/>
<dbReference type="OrthoDB" id="9803706at2"/>
<evidence type="ECO:0000259" key="3">
    <source>
        <dbReference type="PROSITE" id="PS50989"/>
    </source>
</evidence>
<dbReference type="RefSeq" id="WP_147152800.1">
    <property type="nucleotide sequence ID" value="NZ_BKAJ01000091.1"/>
</dbReference>
<dbReference type="PROSITE" id="PS50980">
    <property type="entry name" value="COA_CT_NTER"/>
    <property type="match status" value="1"/>
</dbReference>
<dbReference type="EMBL" id="BKAJ01000091">
    <property type="protein sequence ID" value="GEP57994.1"/>
    <property type="molecule type" value="Genomic_DNA"/>
</dbReference>
<dbReference type="Pfam" id="PF01039">
    <property type="entry name" value="Carboxyl_trans"/>
    <property type="match status" value="1"/>
</dbReference>
<feature type="domain" description="CoA carboxyltransferase N-terminal" evidence="2">
    <location>
        <begin position="12"/>
        <end position="271"/>
    </location>
</feature>
<dbReference type="GO" id="GO:0004658">
    <property type="term" value="F:propionyl-CoA carboxylase activity"/>
    <property type="evidence" value="ECO:0007669"/>
    <property type="project" value="TreeGrafter"/>
</dbReference>
<dbReference type="InterPro" id="IPR011762">
    <property type="entry name" value="COA_CT_N"/>
</dbReference>
<dbReference type="InterPro" id="IPR051047">
    <property type="entry name" value="AccD/PCCB"/>
</dbReference>
<dbReference type="Gene3D" id="3.90.226.10">
    <property type="entry name" value="2-enoyl-CoA Hydratase, Chain A, domain 1"/>
    <property type="match status" value="2"/>
</dbReference>
<accession>A0A512NGC3</accession>
<evidence type="ECO:0000313" key="4">
    <source>
        <dbReference type="EMBL" id="GEP57994.1"/>
    </source>
</evidence>
<dbReference type="InterPro" id="IPR029045">
    <property type="entry name" value="ClpP/crotonase-like_dom_sf"/>
</dbReference>
<dbReference type="InterPro" id="IPR034733">
    <property type="entry name" value="AcCoA_carboxyl_beta"/>
</dbReference>
<name>A0A512NGC3_9HYPH</name>
<reference evidence="4 5" key="1">
    <citation type="submission" date="2019-07" db="EMBL/GenBank/DDBJ databases">
        <title>Whole genome shotgun sequence of Reyranella soli NBRC 108950.</title>
        <authorList>
            <person name="Hosoyama A."/>
            <person name="Uohara A."/>
            <person name="Ohji S."/>
            <person name="Ichikawa N."/>
        </authorList>
    </citation>
    <scope>NUCLEOTIDE SEQUENCE [LARGE SCALE GENOMIC DNA]</scope>
    <source>
        <strain evidence="4 5">NBRC 108950</strain>
    </source>
</reference>
<dbReference type="PANTHER" id="PTHR43842">
    <property type="entry name" value="PROPIONYL-COA CARBOXYLASE BETA CHAIN"/>
    <property type="match status" value="1"/>
</dbReference>
<protein>
    <submittedName>
        <fullName evidence="4">Methylmalonyl-CoA carboxyltransferase</fullName>
    </submittedName>
</protein>
<feature type="region of interest" description="Disordered" evidence="1">
    <location>
        <begin position="509"/>
        <end position="529"/>
    </location>
</feature>
<evidence type="ECO:0000313" key="5">
    <source>
        <dbReference type="Proteomes" id="UP000321058"/>
    </source>
</evidence>
<dbReference type="GO" id="GO:0016740">
    <property type="term" value="F:transferase activity"/>
    <property type="evidence" value="ECO:0007669"/>
    <property type="project" value="UniProtKB-KW"/>
</dbReference>
<sequence>MSTTNPPTMRDLIDRVDAVRNTLSDAARQGAMEKLAKRGRLSARERIARLVDPGSFSEVGGLVTAEDDGIGADNFPVRTASPADGVVTGTGLVDGRPVVVFSQDFSVHGGSIGRLGSAKIQRALQVAITRGLPLVMILDGGGHRIQDGQDARHFANANATFHNFARASGWVPMVALMLGAGFAGPTNYAGMADLVVMVRGLSTMGIAGPALVKAATGEEVDAMELGGAEVQVDRQGIADLGVDSEDEAFAAARRFLGYLPGNARAPQQVVDEPRPLAQLPDSILDLVPVSTRKAYDVRKVLRELADVGSYFELKPTFAGNMITALARLGGRPVGFIANQPLRLGGMINSDACDKGAHFIALCDAFGLPIVSFVDVPGFSIGSSAERTSLGRRSAKLVFEWGHASVPRVSVVLRKGYGLGYFAMCGGRSFSADACFAWPSAEICAMSIEGAIDVAFRKQYEAAADPAARRQQMIDETRTRIGALRAAEGFGIDDIIDPRDTRRRLAEILDSAQPRRPHDHPPKFRSITPI</sequence>
<evidence type="ECO:0000259" key="2">
    <source>
        <dbReference type="PROSITE" id="PS50980"/>
    </source>
</evidence>
<keyword evidence="4" id="KW-0808">Transferase</keyword>
<keyword evidence="5" id="KW-1185">Reference proteome</keyword>
<proteinExistence type="predicted"/>
<dbReference type="PANTHER" id="PTHR43842:SF2">
    <property type="entry name" value="PROPIONYL-COA CARBOXYLASE BETA CHAIN, MITOCHONDRIAL"/>
    <property type="match status" value="1"/>
</dbReference>
<feature type="domain" description="CoA carboxyltransferase C-terminal" evidence="3">
    <location>
        <begin position="279"/>
        <end position="518"/>
    </location>
</feature>
<evidence type="ECO:0000256" key="1">
    <source>
        <dbReference type="SAM" id="MobiDB-lite"/>
    </source>
</evidence>
<dbReference type="SUPFAM" id="SSF52096">
    <property type="entry name" value="ClpP/crotonase"/>
    <property type="match status" value="2"/>
</dbReference>
<comment type="caution">
    <text evidence="4">The sequence shown here is derived from an EMBL/GenBank/DDBJ whole genome shotgun (WGS) entry which is preliminary data.</text>
</comment>
<gene>
    <name evidence="4" type="ORF">RSO01_51600</name>
</gene>
<dbReference type="InterPro" id="IPR011763">
    <property type="entry name" value="COA_CT_C"/>
</dbReference>
<organism evidence="4 5">
    <name type="scientific">Reyranella soli</name>
    <dbReference type="NCBI Taxonomy" id="1230389"/>
    <lineage>
        <taxon>Bacteria</taxon>
        <taxon>Pseudomonadati</taxon>
        <taxon>Pseudomonadota</taxon>
        <taxon>Alphaproteobacteria</taxon>
        <taxon>Hyphomicrobiales</taxon>
        <taxon>Reyranellaceae</taxon>
        <taxon>Reyranella</taxon>
    </lineage>
</organism>
<dbReference type="Proteomes" id="UP000321058">
    <property type="component" value="Unassembled WGS sequence"/>
</dbReference>
<dbReference type="PROSITE" id="PS50989">
    <property type="entry name" value="COA_CT_CTER"/>
    <property type="match status" value="1"/>
</dbReference>